<protein>
    <submittedName>
        <fullName evidence="1">Uncharacterized protein</fullName>
    </submittedName>
</protein>
<gene>
    <name evidence="1" type="ORF">AZI87_06115</name>
</gene>
<comment type="caution">
    <text evidence="1">The sequence shown here is derived from an EMBL/GenBank/DDBJ whole genome shotgun (WGS) entry which is preliminary data.</text>
</comment>
<evidence type="ECO:0000313" key="1">
    <source>
        <dbReference type="EMBL" id="KYG68801.1"/>
    </source>
</evidence>
<name>A0A162GRR8_BDEBC</name>
<dbReference type="Proteomes" id="UP000075799">
    <property type="component" value="Unassembled WGS sequence"/>
</dbReference>
<accession>A0A162GRR8</accession>
<organism evidence="1 2">
    <name type="scientific">Bdellovibrio bacteriovorus</name>
    <dbReference type="NCBI Taxonomy" id="959"/>
    <lineage>
        <taxon>Bacteria</taxon>
        <taxon>Pseudomonadati</taxon>
        <taxon>Bdellovibrionota</taxon>
        <taxon>Bdellovibrionia</taxon>
        <taxon>Bdellovibrionales</taxon>
        <taxon>Pseudobdellovibrionaceae</taxon>
        <taxon>Bdellovibrio</taxon>
    </lineage>
</organism>
<sequence>MIEANKSKIPILAKKKSPNLTQAQRVNSRAGSGFYYIPEINSQPAHLMSNCLRLTLTKS</sequence>
<dbReference type="EMBL" id="LUKD01000001">
    <property type="protein sequence ID" value="KYG68801.1"/>
    <property type="molecule type" value="Genomic_DNA"/>
</dbReference>
<reference evidence="1 2" key="1">
    <citation type="submission" date="2016-03" db="EMBL/GenBank/DDBJ databases">
        <authorList>
            <person name="Ploux O."/>
        </authorList>
    </citation>
    <scope>NUCLEOTIDE SEQUENCE [LARGE SCALE GENOMIC DNA]</scope>
    <source>
        <strain evidence="1 2">EC13</strain>
    </source>
</reference>
<dbReference type="AlphaFoldDB" id="A0A162GRR8"/>
<proteinExistence type="predicted"/>
<evidence type="ECO:0000313" key="2">
    <source>
        <dbReference type="Proteomes" id="UP000075799"/>
    </source>
</evidence>